<dbReference type="PANTHER" id="PTHR43401:SF2">
    <property type="entry name" value="L-THREONINE 3-DEHYDROGENASE"/>
    <property type="match status" value="1"/>
</dbReference>
<dbReference type="InterPro" id="IPR013154">
    <property type="entry name" value="ADH-like_N"/>
</dbReference>
<dbReference type="InterPro" id="IPR050129">
    <property type="entry name" value="Zn_alcohol_dh"/>
</dbReference>
<evidence type="ECO:0000256" key="1">
    <source>
        <dbReference type="ARBA" id="ARBA00023002"/>
    </source>
</evidence>
<dbReference type="SUPFAM" id="SSF50129">
    <property type="entry name" value="GroES-like"/>
    <property type="match status" value="1"/>
</dbReference>
<dbReference type="AlphaFoldDB" id="A0A944DBA5"/>
<organism evidence="4 5">
    <name type="scientific">Denitromonas iodatirespirans</name>
    <dbReference type="NCBI Taxonomy" id="2795389"/>
    <lineage>
        <taxon>Bacteria</taxon>
        <taxon>Pseudomonadati</taxon>
        <taxon>Pseudomonadota</taxon>
        <taxon>Betaproteobacteria</taxon>
        <taxon>Rhodocyclales</taxon>
        <taxon>Zoogloeaceae</taxon>
        <taxon>Denitromonas</taxon>
    </lineage>
</organism>
<dbReference type="Proteomes" id="UP000694660">
    <property type="component" value="Unassembled WGS sequence"/>
</dbReference>
<keyword evidence="5" id="KW-1185">Reference proteome</keyword>
<dbReference type="Gene3D" id="3.90.180.10">
    <property type="entry name" value="Medium-chain alcohol dehydrogenases, catalytic domain"/>
    <property type="match status" value="1"/>
</dbReference>
<dbReference type="PANTHER" id="PTHR43401">
    <property type="entry name" value="L-THREONINE 3-DEHYDROGENASE"/>
    <property type="match status" value="1"/>
</dbReference>
<dbReference type="CDD" id="cd05188">
    <property type="entry name" value="MDR"/>
    <property type="match status" value="1"/>
</dbReference>
<dbReference type="Pfam" id="PF08240">
    <property type="entry name" value="ADH_N"/>
    <property type="match status" value="1"/>
</dbReference>
<proteinExistence type="predicted"/>
<dbReference type="GO" id="GO:0016491">
    <property type="term" value="F:oxidoreductase activity"/>
    <property type="evidence" value="ECO:0007669"/>
    <property type="project" value="UniProtKB-KW"/>
</dbReference>
<feature type="domain" description="Alcohol dehydrogenase-like N-terminal" evidence="3">
    <location>
        <begin position="19"/>
        <end position="78"/>
    </location>
</feature>
<accession>A0A944DBA5</accession>
<comment type="caution">
    <text evidence="4">The sequence shown here is derived from an EMBL/GenBank/DDBJ whole genome shotgun (WGS) entry which is preliminary data.</text>
</comment>
<keyword evidence="1" id="KW-0560">Oxidoreductase</keyword>
<dbReference type="InterPro" id="IPR013149">
    <property type="entry name" value="ADH-like_C"/>
</dbReference>
<gene>
    <name evidence="4" type="ORF">I8J34_00015</name>
</gene>
<dbReference type="InterPro" id="IPR011032">
    <property type="entry name" value="GroES-like_sf"/>
</dbReference>
<dbReference type="Gene3D" id="3.40.50.720">
    <property type="entry name" value="NAD(P)-binding Rossmann-like Domain"/>
    <property type="match status" value="1"/>
</dbReference>
<name>A0A944DBA5_DENI1</name>
<evidence type="ECO:0000259" key="3">
    <source>
        <dbReference type="Pfam" id="PF08240"/>
    </source>
</evidence>
<sequence>MDRPGALRLGPRPIPILAPGQILLRTVSVSICATDVAYWRGLATPDGPWPIVPGHEYVGELVDVRGAAPGMKIGDLVTYWGQTDFDGLAEFRAISPVTSSSDQRVFYTNRHFCDATGAAVAVVPRTIPLHLAPLAEPLTAVLRLLYSYPPEPGDRVAVLGAGTCGLLAIQALRAFGCGEIVVLEVHPYRRQLARQLGAESVFDPGNGGSEIDRLERDTQGDAVDMVIDLLPDIGGLPGEDVRSMAMRLLRPGGKYLLYGAPERPQPLNHWLVLSKGLQLLAAGFDMRRFPMWRTAAVLRSALRMLECGIVDPAPLVTNVTKFGHLNEVNEAFTNHAHDNRMKTAVLFD</sequence>
<reference evidence="5" key="1">
    <citation type="journal article" date="2022" name="ISME J.">
        <title>Genetic and phylogenetic analysis of dissimilatory iodate-reducing bacteria identifies potential niches across the world's oceans.</title>
        <authorList>
            <person name="Reyes-Umana V."/>
            <person name="Henning Z."/>
            <person name="Lee K."/>
            <person name="Barnum T.P."/>
            <person name="Coates J.D."/>
        </authorList>
    </citation>
    <scope>NUCLEOTIDE SEQUENCE [LARGE SCALE GENOMIC DNA]</scope>
    <source>
        <strain evidence="5">IR12</strain>
    </source>
</reference>
<dbReference type="Pfam" id="PF00107">
    <property type="entry name" value="ADH_zinc_N"/>
    <property type="match status" value="1"/>
</dbReference>
<feature type="domain" description="Alcohol dehydrogenase-like C-terminal" evidence="2">
    <location>
        <begin position="165"/>
        <end position="294"/>
    </location>
</feature>
<protein>
    <submittedName>
        <fullName evidence="4">Zinc-binding dehydrogenase</fullName>
    </submittedName>
</protein>
<dbReference type="EMBL" id="JAEKFT010000001">
    <property type="protein sequence ID" value="MBT0959538.1"/>
    <property type="molecule type" value="Genomic_DNA"/>
</dbReference>
<evidence type="ECO:0000313" key="5">
    <source>
        <dbReference type="Proteomes" id="UP000694660"/>
    </source>
</evidence>
<evidence type="ECO:0000313" key="4">
    <source>
        <dbReference type="EMBL" id="MBT0959538.1"/>
    </source>
</evidence>
<dbReference type="RefSeq" id="WP_214359307.1">
    <property type="nucleotide sequence ID" value="NZ_JAEKFT010000001.1"/>
</dbReference>
<evidence type="ECO:0000259" key="2">
    <source>
        <dbReference type="Pfam" id="PF00107"/>
    </source>
</evidence>
<dbReference type="SUPFAM" id="SSF51735">
    <property type="entry name" value="NAD(P)-binding Rossmann-fold domains"/>
    <property type="match status" value="1"/>
</dbReference>
<dbReference type="InterPro" id="IPR036291">
    <property type="entry name" value="NAD(P)-bd_dom_sf"/>
</dbReference>